<dbReference type="STRING" id="699431.SY89_02555"/>
<reference evidence="2" key="1">
    <citation type="submission" date="2013-11" db="EMBL/GenBank/DDBJ databases">
        <authorList>
            <person name="Hoang H.T."/>
            <person name="Killian M.L."/>
            <person name="Madson D.M."/>
            <person name="Arruda P.H.E."/>
            <person name="Sun D."/>
            <person name="Schwartz K.J."/>
            <person name="Yoon K."/>
        </authorList>
    </citation>
    <scope>NUCLEOTIDE SEQUENCE [LARGE SCALE GENOMIC DNA]</scope>
    <source>
        <strain evidence="2">CDK2</strain>
    </source>
</reference>
<evidence type="ECO:0000313" key="2">
    <source>
        <dbReference type="Proteomes" id="UP000050535"/>
    </source>
</evidence>
<gene>
    <name evidence="1" type="ORF">SY89_02555</name>
</gene>
<keyword evidence="2" id="KW-1185">Reference proteome</keyword>
<accession>A0A0P7HXH2</accession>
<dbReference type="AlphaFoldDB" id="A0A0P7HXH2"/>
<dbReference type="PATRIC" id="fig|699431.3.peg.2620"/>
<evidence type="ECO:0000313" key="1">
    <source>
        <dbReference type="EMBL" id="KPN31802.1"/>
    </source>
</evidence>
<proteinExistence type="predicted"/>
<comment type="caution">
    <text evidence="1">The sequence shown here is derived from an EMBL/GenBank/DDBJ whole genome shotgun (WGS) entry which is preliminary data.</text>
</comment>
<name>A0A0P7HXH2_9EURY</name>
<protein>
    <submittedName>
        <fullName evidence="1">Uncharacterized protein</fullName>
    </submittedName>
</protein>
<dbReference type="EMBL" id="LGUC01000001">
    <property type="protein sequence ID" value="KPN31802.1"/>
    <property type="molecule type" value="Genomic_DNA"/>
</dbReference>
<sequence length="63" mass="6780">MLAGNESLTPREAQRVLRATAVSHDGELYLDAAGAVQAVSTTERAFDDPALDWYNETVSEGGR</sequence>
<dbReference type="Proteomes" id="UP000050535">
    <property type="component" value="Unassembled WGS sequence"/>
</dbReference>
<organism evidence="1 2">
    <name type="scientific">Halolamina pelagica</name>
    <dbReference type="NCBI Taxonomy" id="699431"/>
    <lineage>
        <taxon>Archaea</taxon>
        <taxon>Methanobacteriati</taxon>
        <taxon>Methanobacteriota</taxon>
        <taxon>Stenosarchaea group</taxon>
        <taxon>Halobacteria</taxon>
        <taxon>Halobacteriales</taxon>
        <taxon>Haloferacaceae</taxon>
    </lineage>
</organism>